<comment type="caution">
    <text evidence="3">The sequence shown here is derived from an EMBL/GenBank/DDBJ whole genome shotgun (WGS) entry which is preliminary data.</text>
</comment>
<keyword evidence="2" id="KW-0732">Signal</keyword>
<dbReference type="EMBL" id="JAIQBY010000028">
    <property type="protein sequence ID" value="MBZ4195562.1"/>
    <property type="molecule type" value="Genomic_DNA"/>
</dbReference>
<proteinExistence type="predicted"/>
<protein>
    <recommendedName>
        <fullName evidence="5">Lipoprotein-associated type-17 domain-containing protein</fullName>
    </recommendedName>
</protein>
<gene>
    <name evidence="3" type="ORF">LAD73_02445</name>
</gene>
<dbReference type="Proteomes" id="UP000772186">
    <property type="component" value="Unassembled WGS sequence"/>
</dbReference>
<dbReference type="AlphaFoldDB" id="A0A953NEL1"/>
<sequence>MKTYKKMSLLVLGVISATSLPISLASCKKDNSKQIEIDKNLLSIQIDIPDKEKMEALEITFTNIGEKADVNNLPKDHKIRYTLVNYPKDGNLEVTFRLEKDELKSKERTITITGFKSAIIKPESTKPGNEGSKTPEGGESEHTPNPSQPSQPGETARPQDGQSGSNSSETETITEEEIIKNIKVHYKLTDTDKEKEEKKKVLAQDVKLEDMKFEGETEQYKAKITKMTAIKKGGTVKIEYEILKDGVSVKTKSFYMNGFKKKKLDKDLVIYPVQEAPQNDATEPSDKLPEAGQGGSNSNANNAEQKKEYREPSLLQPSRDKKLFVIDDNANKQKISELLASKDSISIIGGEIKSGTKNGTLIEGLTFVQSVDKSKVYTHGTKTQNIGNKEFTKNKKGVKVEKIAENQFKFIWNLYLSNDKFDDEQFEQIIDLSQPGSTSNPKVEPGESSNTDAVTPPLPTPDKQDSETPPAPQPTPETGSETTPAVTPKPEGGDGTPSTSGENHIPSDEPMKPAPENELKKYKVQELYELSKSSKLLTLDQKADKESIKSILDEIIAKKDAPGSVIVLKGILQTKTRNGKIISGLTAHEKVSSNKGETVGWTWLSKKGKPLSNKGILVEKINENQYKFSWVLILENGQKDTEVFTQTIDFSQSSTESNA</sequence>
<feature type="region of interest" description="Disordered" evidence="1">
    <location>
        <begin position="433"/>
        <end position="515"/>
    </location>
</feature>
<evidence type="ECO:0000313" key="3">
    <source>
        <dbReference type="EMBL" id="MBZ4195562.1"/>
    </source>
</evidence>
<organism evidence="3 4">
    <name type="scientific">Mycoplasma tauri</name>
    <dbReference type="NCBI Taxonomy" id="547987"/>
    <lineage>
        <taxon>Bacteria</taxon>
        <taxon>Bacillati</taxon>
        <taxon>Mycoplasmatota</taxon>
        <taxon>Mollicutes</taxon>
        <taxon>Mycoplasmataceae</taxon>
        <taxon>Mycoplasma</taxon>
    </lineage>
</organism>
<feature type="region of interest" description="Disordered" evidence="1">
    <location>
        <begin position="275"/>
        <end position="314"/>
    </location>
</feature>
<reference evidence="3 4" key="1">
    <citation type="submission" date="2021-09" db="EMBL/GenBank/DDBJ databases">
        <title>WGS of Mycoplasma sp. Zaradi2 strains.</title>
        <authorList>
            <person name="Spergser J."/>
        </authorList>
    </citation>
    <scope>NUCLEOTIDE SEQUENCE [LARGE SCALE GENOMIC DNA]</scope>
    <source>
        <strain evidence="3 4">1331</strain>
    </source>
</reference>
<feature type="compositionally biased region" description="Basic and acidic residues" evidence="1">
    <location>
        <begin position="505"/>
        <end position="515"/>
    </location>
</feature>
<evidence type="ECO:0000256" key="2">
    <source>
        <dbReference type="SAM" id="SignalP"/>
    </source>
</evidence>
<evidence type="ECO:0008006" key="5">
    <source>
        <dbReference type="Google" id="ProtNLM"/>
    </source>
</evidence>
<dbReference type="PROSITE" id="PS51257">
    <property type="entry name" value="PROKAR_LIPOPROTEIN"/>
    <property type="match status" value="1"/>
</dbReference>
<keyword evidence="4" id="KW-1185">Reference proteome</keyword>
<evidence type="ECO:0000256" key="1">
    <source>
        <dbReference type="SAM" id="MobiDB-lite"/>
    </source>
</evidence>
<feature type="signal peptide" evidence="2">
    <location>
        <begin position="1"/>
        <end position="25"/>
    </location>
</feature>
<feature type="compositionally biased region" description="Polar residues" evidence="1">
    <location>
        <begin position="143"/>
        <end position="153"/>
    </location>
</feature>
<evidence type="ECO:0000313" key="4">
    <source>
        <dbReference type="Proteomes" id="UP000772186"/>
    </source>
</evidence>
<accession>A0A953NEL1</accession>
<feature type="compositionally biased region" description="Polar residues" evidence="1">
    <location>
        <begin position="434"/>
        <end position="453"/>
    </location>
</feature>
<dbReference type="RefSeq" id="WP_223644788.1">
    <property type="nucleotide sequence ID" value="NZ_JAIQBY010000028.1"/>
</dbReference>
<name>A0A953NEL1_9MOLU</name>
<feature type="chain" id="PRO_5036899921" description="Lipoprotein-associated type-17 domain-containing protein" evidence="2">
    <location>
        <begin position="26"/>
        <end position="659"/>
    </location>
</feature>
<feature type="region of interest" description="Disordered" evidence="1">
    <location>
        <begin position="116"/>
        <end position="176"/>
    </location>
</feature>